<keyword evidence="3" id="KW-0732">Signal</keyword>
<reference evidence="5" key="1">
    <citation type="journal article" date="2021" name="PeerJ">
        <title>Extensive microbial diversity within the chicken gut microbiome revealed by metagenomics and culture.</title>
        <authorList>
            <person name="Gilroy R."/>
            <person name="Ravi A."/>
            <person name="Getino M."/>
            <person name="Pursley I."/>
            <person name="Horton D.L."/>
            <person name="Alikhan N.F."/>
            <person name="Baker D."/>
            <person name="Gharbi K."/>
            <person name="Hall N."/>
            <person name="Watson M."/>
            <person name="Adriaenssens E.M."/>
            <person name="Foster-Nyarko E."/>
            <person name="Jarju S."/>
            <person name="Secka A."/>
            <person name="Antonio M."/>
            <person name="Oren A."/>
            <person name="Chaudhuri R.R."/>
            <person name="La Ragione R."/>
            <person name="Hildebrand F."/>
            <person name="Pallen M.J."/>
        </authorList>
    </citation>
    <scope>NUCLEOTIDE SEQUENCE</scope>
    <source>
        <strain evidence="5">ChiBcec8-13705</strain>
    </source>
</reference>
<feature type="transmembrane region" description="Helical" evidence="2">
    <location>
        <begin position="594"/>
        <end position="616"/>
    </location>
</feature>
<dbReference type="InterPro" id="IPR013783">
    <property type="entry name" value="Ig-like_fold"/>
</dbReference>
<feature type="compositionally biased region" description="Pro residues" evidence="1">
    <location>
        <begin position="555"/>
        <end position="565"/>
    </location>
</feature>
<gene>
    <name evidence="5" type="ORF">H9945_02500</name>
</gene>
<evidence type="ECO:0000256" key="1">
    <source>
        <dbReference type="SAM" id="MobiDB-lite"/>
    </source>
</evidence>
<feature type="domain" description="SpaA-like prealbumin fold" evidence="4">
    <location>
        <begin position="353"/>
        <end position="438"/>
    </location>
</feature>
<feature type="signal peptide" evidence="3">
    <location>
        <begin position="1"/>
        <end position="33"/>
    </location>
</feature>
<organism evidence="5 6">
    <name type="scientific">Candidatus Gemmiger avicola</name>
    <dbReference type="NCBI Taxonomy" id="2838605"/>
    <lineage>
        <taxon>Bacteria</taxon>
        <taxon>Bacillati</taxon>
        <taxon>Bacillota</taxon>
        <taxon>Clostridia</taxon>
        <taxon>Eubacteriales</taxon>
        <taxon>Gemmiger</taxon>
    </lineage>
</organism>
<dbReference type="AlphaFoldDB" id="A0A9D2M6L0"/>
<accession>A0A9D2M6L0</accession>
<protein>
    <submittedName>
        <fullName evidence="5">Prealbumin-like fold domain-containing protein</fullName>
    </submittedName>
</protein>
<dbReference type="Pfam" id="PF17802">
    <property type="entry name" value="SpaA"/>
    <property type="match status" value="2"/>
</dbReference>
<dbReference type="EMBL" id="DWYG01000026">
    <property type="protein sequence ID" value="HJB41348.1"/>
    <property type="molecule type" value="Genomic_DNA"/>
</dbReference>
<dbReference type="InterPro" id="IPR041033">
    <property type="entry name" value="SpaA_PFL_dom_1"/>
</dbReference>
<proteinExistence type="predicted"/>
<evidence type="ECO:0000259" key="4">
    <source>
        <dbReference type="Pfam" id="PF17802"/>
    </source>
</evidence>
<sequence length="633" mass="69033">METAKRIMHGVRRFAWVGLFWLLCIFCAMPANAQAAQNTYYYPGYDAAANGPINLMQYIKSITLTVNGQEYTPEQLQSLQQSGTPLEMRVGDSASINFRFALCGRAYSSDDQTLLDEAASVHVTYTNGTTYLNGDSVAPGGTGILDDSSLMVDNTSAESSYLRLDIGWLLEFCPDDFSINYSEGGVSFQQKDNYLYLYFPNGIGQDTYADPGYFSIGVTLGEAIDEIRIPGSDGYYVPGTGDWVFPIHVVESTADMSGAISSYGDILVRKIWQTGGQPHPDATVVLHYTENGEEKTASRVLSGDEATAKFTIRSSMENCWLEEDMTGLEDYTSTLQTSEDGKTFTFTNTTTKTVVFSKRSITGSEELPGAKLELYCLSSDGSQSLIDQWQSSDTPHTVALNPGRFLLHEDAAPAGYAVSLDIPFTVREDLTVQLDGDNGTLEGDTLIVTDKPLEVKFAKVDADGNALSGAVLTLTDQTTGTLVDRWTTGSEPYVITGWTQDGTALIAGHTYILHEESAPDGYQLAADITFVFNGDGTIPNHGYHTIQMQDLPEATPTPAPTPVSTPPTSTTPPSDTPTDDHTPPERVQTGDSPWMWVWLTLGVLCLCGAAGTALYYHRRANIPAYWRLGMRDR</sequence>
<name>A0A9D2M6L0_9FIRM</name>
<reference evidence="5" key="2">
    <citation type="submission" date="2021-04" db="EMBL/GenBank/DDBJ databases">
        <authorList>
            <person name="Gilroy R."/>
        </authorList>
    </citation>
    <scope>NUCLEOTIDE SEQUENCE</scope>
    <source>
        <strain evidence="5">ChiBcec8-13705</strain>
    </source>
</reference>
<comment type="caution">
    <text evidence="5">The sequence shown here is derived from an EMBL/GenBank/DDBJ whole genome shotgun (WGS) entry which is preliminary data.</text>
</comment>
<dbReference type="Proteomes" id="UP000886803">
    <property type="component" value="Unassembled WGS sequence"/>
</dbReference>
<feature type="chain" id="PRO_5038778135" evidence="3">
    <location>
        <begin position="34"/>
        <end position="633"/>
    </location>
</feature>
<keyword evidence="2" id="KW-1133">Transmembrane helix</keyword>
<feature type="region of interest" description="Disordered" evidence="1">
    <location>
        <begin position="551"/>
        <end position="588"/>
    </location>
</feature>
<dbReference type="Gene3D" id="2.60.40.10">
    <property type="entry name" value="Immunoglobulins"/>
    <property type="match status" value="2"/>
</dbReference>
<evidence type="ECO:0000256" key="2">
    <source>
        <dbReference type="SAM" id="Phobius"/>
    </source>
</evidence>
<keyword evidence="2" id="KW-0812">Transmembrane</keyword>
<keyword evidence="2" id="KW-0472">Membrane</keyword>
<evidence type="ECO:0000313" key="5">
    <source>
        <dbReference type="EMBL" id="HJB41348.1"/>
    </source>
</evidence>
<evidence type="ECO:0000256" key="3">
    <source>
        <dbReference type="SAM" id="SignalP"/>
    </source>
</evidence>
<feature type="domain" description="SpaA-like prealbumin fold" evidence="4">
    <location>
        <begin position="454"/>
        <end position="537"/>
    </location>
</feature>
<evidence type="ECO:0000313" key="6">
    <source>
        <dbReference type="Proteomes" id="UP000886803"/>
    </source>
</evidence>